<name>A0AAW1SYB2_9CHLO</name>
<feature type="region of interest" description="Disordered" evidence="1">
    <location>
        <begin position="92"/>
        <end position="120"/>
    </location>
</feature>
<reference evidence="2 3" key="1">
    <citation type="journal article" date="2024" name="Nat. Commun.">
        <title>Phylogenomics reveals the evolutionary origins of lichenization in chlorophyte algae.</title>
        <authorList>
            <person name="Puginier C."/>
            <person name="Libourel C."/>
            <person name="Otte J."/>
            <person name="Skaloud P."/>
            <person name="Haon M."/>
            <person name="Grisel S."/>
            <person name="Petersen M."/>
            <person name="Berrin J.G."/>
            <person name="Delaux P.M."/>
            <person name="Dal Grande F."/>
            <person name="Keller J."/>
        </authorList>
    </citation>
    <scope>NUCLEOTIDE SEQUENCE [LARGE SCALE GENOMIC DNA]</scope>
    <source>
        <strain evidence="2 3">SAG 2523</strain>
    </source>
</reference>
<feature type="compositionally biased region" description="Basic and acidic residues" evidence="1">
    <location>
        <begin position="340"/>
        <end position="350"/>
    </location>
</feature>
<evidence type="ECO:0008006" key="4">
    <source>
        <dbReference type="Google" id="ProtNLM"/>
    </source>
</evidence>
<organism evidence="2 3">
    <name type="scientific">Apatococcus fuscideae</name>
    <dbReference type="NCBI Taxonomy" id="2026836"/>
    <lineage>
        <taxon>Eukaryota</taxon>
        <taxon>Viridiplantae</taxon>
        <taxon>Chlorophyta</taxon>
        <taxon>core chlorophytes</taxon>
        <taxon>Trebouxiophyceae</taxon>
        <taxon>Chlorellales</taxon>
        <taxon>Chlorellaceae</taxon>
        <taxon>Apatococcus</taxon>
    </lineage>
</organism>
<protein>
    <recommendedName>
        <fullName evidence="4">SAP domain-containing protein</fullName>
    </recommendedName>
</protein>
<accession>A0AAW1SYB2</accession>
<proteinExistence type="predicted"/>
<comment type="caution">
    <text evidence="2">The sequence shown here is derived from an EMBL/GenBank/DDBJ whole genome shotgun (WGS) entry which is preliminary data.</text>
</comment>
<dbReference type="AlphaFoldDB" id="A0AAW1SYB2"/>
<evidence type="ECO:0000256" key="1">
    <source>
        <dbReference type="SAM" id="MobiDB-lite"/>
    </source>
</evidence>
<sequence>MPPAHEAEAERIRALPRKELQALAKELGVKANGKTVTILDDVLAALEAQVSSAEASPLEQKPGSPNHTASPAQDTGCHRACPVSHEQTGAACQHEMSAASPENAHIESEHARTKQVPTASNVSGSHFQEASMAVQHAEQVNSAADPPPEPVTVSSNPFFEPANAVPSTAADDSAHKAFVKGRESGIWQGAKQVQLQDLETQWDTYKAGTKRGLELPNLADVHQRSVALAESGFTTADSPNIRASTRSAIHLPAAGSKRKAGDIDETGAEKLEPAQQPPAKRQTPAKRAAWNSPFRPARTAVPRIPSASALQPRDNVDASLTPSGRKILHAKRTLSLKEPSVPDKPAEAIARDTQPGPARKLAPPKPPSHVDRAKKAAEVFTARRAAALAKARE</sequence>
<feature type="compositionally biased region" description="Basic and acidic residues" evidence="1">
    <location>
        <begin position="259"/>
        <end position="272"/>
    </location>
</feature>
<keyword evidence="3" id="KW-1185">Reference proteome</keyword>
<feature type="region of interest" description="Disordered" evidence="1">
    <location>
        <begin position="50"/>
        <end position="80"/>
    </location>
</feature>
<evidence type="ECO:0000313" key="2">
    <source>
        <dbReference type="EMBL" id="KAK9862422.1"/>
    </source>
</evidence>
<gene>
    <name evidence="2" type="ORF">WJX84_004923</name>
</gene>
<feature type="region of interest" description="Disordered" evidence="1">
    <location>
        <begin position="246"/>
        <end position="373"/>
    </location>
</feature>
<feature type="compositionally biased region" description="Polar residues" evidence="1">
    <location>
        <begin position="63"/>
        <end position="73"/>
    </location>
</feature>
<dbReference type="Proteomes" id="UP001485043">
    <property type="component" value="Unassembled WGS sequence"/>
</dbReference>
<evidence type="ECO:0000313" key="3">
    <source>
        <dbReference type="Proteomes" id="UP001485043"/>
    </source>
</evidence>
<dbReference type="EMBL" id="JALJOV010000608">
    <property type="protein sequence ID" value="KAK9862422.1"/>
    <property type="molecule type" value="Genomic_DNA"/>
</dbReference>